<dbReference type="EMBL" id="JAWDEY010000004">
    <property type="protein sequence ID" value="KAK6590759.1"/>
    <property type="molecule type" value="Genomic_DNA"/>
</dbReference>
<protein>
    <submittedName>
        <fullName evidence="2">Uncharacterized protein</fullName>
    </submittedName>
</protein>
<feature type="compositionally biased region" description="Polar residues" evidence="1">
    <location>
        <begin position="299"/>
        <end position="309"/>
    </location>
</feature>
<organism evidence="2 3">
    <name type="scientific">Cryptosporidium xiaoi</name>
    <dbReference type="NCBI Taxonomy" id="659607"/>
    <lineage>
        <taxon>Eukaryota</taxon>
        <taxon>Sar</taxon>
        <taxon>Alveolata</taxon>
        <taxon>Apicomplexa</taxon>
        <taxon>Conoidasida</taxon>
        <taxon>Coccidia</taxon>
        <taxon>Eucoccidiorida</taxon>
        <taxon>Eimeriorina</taxon>
        <taxon>Cryptosporidiidae</taxon>
        <taxon>Cryptosporidium</taxon>
    </lineage>
</organism>
<comment type="caution">
    <text evidence="2">The sequence shown here is derived from an EMBL/GenBank/DDBJ whole genome shotgun (WGS) entry which is preliminary data.</text>
</comment>
<evidence type="ECO:0000256" key="1">
    <source>
        <dbReference type="SAM" id="MobiDB-lite"/>
    </source>
</evidence>
<dbReference type="AlphaFoldDB" id="A0AAV9Y1N6"/>
<sequence>MVIINSISYSASLISIKNQNRGYISVSILPFIKAYKHSVINAYKADETNIFSKRIKLYSDFTKESVTLIRNYFKKLSIIGVNGVDSKWLLSQVRKIILFLKHIELLKNYNGNLNSGEGILFTKNQESGKLNEKYEIKVYNNFETDVQGKVDSFINNSPNKITRKYIHRSKSLPHRSLSVLSDNSNIFIGNIHYSVDKNLLTPYIGKKFGKISIPAYRRSIGQETLVYTRNTPKRRTSQNHIKTLYSDVNKNQESTKSNKYTDRINVMRSISAFTHLNKVNTCLKSKFQQEPPTKRSAMKGTTKNQDANSSVNIHGKFHENAKYKEQRPLVSLTKVILEGPYEYS</sequence>
<reference evidence="2 3" key="1">
    <citation type="submission" date="2023-10" db="EMBL/GenBank/DDBJ databases">
        <title>Comparative genomics analysis reveals potential genetic determinants of host preference in Cryptosporidium xiaoi.</title>
        <authorList>
            <person name="Xiao L."/>
            <person name="Li J."/>
        </authorList>
    </citation>
    <scope>NUCLEOTIDE SEQUENCE [LARGE SCALE GENOMIC DNA]</scope>
    <source>
        <strain evidence="2 3">52996</strain>
    </source>
</reference>
<name>A0AAV9Y1N6_9CRYT</name>
<evidence type="ECO:0000313" key="2">
    <source>
        <dbReference type="EMBL" id="KAK6590759.1"/>
    </source>
</evidence>
<gene>
    <name evidence="2" type="ORF">RS030_132079</name>
</gene>
<feature type="region of interest" description="Disordered" evidence="1">
    <location>
        <begin position="288"/>
        <end position="309"/>
    </location>
</feature>
<dbReference type="Proteomes" id="UP001311799">
    <property type="component" value="Unassembled WGS sequence"/>
</dbReference>
<keyword evidence="3" id="KW-1185">Reference proteome</keyword>
<proteinExistence type="predicted"/>
<accession>A0AAV9Y1N6</accession>
<evidence type="ECO:0000313" key="3">
    <source>
        <dbReference type="Proteomes" id="UP001311799"/>
    </source>
</evidence>